<dbReference type="STRING" id="180498.A0A067KG65"/>
<keyword evidence="9" id="KW-1185">Reference proteome</keyword>
<dbReference type="GO" id="GO:0106388">
    <property type="term" value="F:rRNA small subunit aminocarboxypropyltransferase activity"/>
    <property type="evidence" value="ECO:0007669"/>
    <property type="project" value="InterPro"/>
</dbReference>
<keyword evidence="4" id="KW-0808">Transferase</keyword>
<evidence type="ECO:0000256" key="5">
    <source>
        <dbReference type="ARBA" id="ARBA00022691"/>
    </source>
</evidence>
<dbReference type="InterPro" id="IPR007177">
    <property type="entry name" value="Tsr3_C"/>
</dbReference>
<organism evidence="8 9">
    <name type="scientific">Jatropha curcas</name>
    <name type="common">Barbados nut</name>
    <dbReference type="NCBI Taxonomy" id="180498"/>
    <lineage>
        <taxon>Eukaryota</taxon>
        <taxon>Viridiplantae</taxon>
        <taxon>Streptophyta</taxon>
        <taxon>Embryophyta</taxon>
        <taxon>Tracheophyta</taxon>
        <taxon>Spermatophyta</taxon>
        <taxon>Magnoliopsida</taxon>
        <taxon>eudicotyledons</taxon>
        <taxon>Gunneridae</taxon>
        <taxon>Pentapetalae</taxon>
        <taxon>rosids</taxon>
        <taxon>fabids</taxon>
        <taxon>Malpighiales</taxon>
        <taxon>Euphorbiaceae</taxon>
        <taxon>Crotonoideae</taxon>
        <taxon>Jatropheae</taxon>
        <taxon>Jatropha</taxon>
    </lineage>
</organism>
<reference evidence="8 9" key="1">
    <citation type="journal article" date="2014" name="PLoS ONE">
        <title>Global Analysis of Gene Expression Profiles in Physic Nut (Jatropha curcas L.) Seedlings Exposed to Salt Stress.</title>
        <authorList>
            <person name="Zhang L."/>
            <person name="Zhang C."/>
            <person name="Wu P."/>
            <person name="Chen Y."/>
            <person name="Li M."/>
            <person name="Jiang H."/>
            <person name="Wu G."/>
        </authorList>
    </citation>
    <scope>NUCLEOTIDE SEQUENCE [LARGE SCALE GENOMIC DNA]</scope>
    <source>
        <strain evidence="9">cv. GZQX0401</strain>
        <tissue evidence="8">Young leaves</tissue>
    </source>
</reference>
<evidence type="ECO:0000256" key="3">
    <source>
        <dbReference type="ARBA" id="ARBA00022552"/>
    </source>
</evidence>
<proteinExistence type="predicted"/>
<dbReference type="InterPro" id="IPR022968">
    <property type="entry name" value="Tsr3-like"/>
</dbReference>
<dbReference type="AlphaFoldDB" id="A0A067KG65"/>
<evidence type="ECO:0000256" key="6">
    <source>
        <dbReference type="SAM" id="MobiDB-lite"/>
    </source>
</evidence>
<evidence type="ECO:0000256" key="4">
    <source>
        <dbReference type="ARBA" id="ARBA00022679"/>
    </source>
</evidence>
<protein>
    <recommendedName>
        <fullName evidence="7">16S/18S rRNA aminocarboxypropyltransferase Tsr3 C-terminal domain-containing protein</fullName>
    </recommendedName>
</protein>
<sequence>MKSMARYDSMSVAIYEVPTCGEEDTAELLLGKFKWGHAFSSLNRELLKAYSECENSAAIISVQNDWLSAQSQVPKAVPEVEAAEVSKDEGSYSDSDDGLPPLERNMNHLNFQESDDESE</sequence>
<keyword evidence="3" id="KW-0698">rRNA processing</keyword>
<dbReference type="PANTHER" id="PTHR20426:SF0">
    <property type="entry name" value="18S RRNA AMINOCARBOXYPROPYLTRANSFERASE"/>
    <property type="match status" value="1"/>
</dbReference>
<dbReference type="GO" id="GO:0030490">
    <property type="term" value="P:maturation of SSU-rRNA"/>
    <property type="evidence" value="ECO:0007669"/>
    <property type="project" value="TreeGrafter"/>
</dbReference>
<name>A0A067KG65_JATCU</name>
<dbReference type="OrthoDB" id="10262062at2759"/>
<evidence type="ECO:0000313" key="8">
    <source>
        <dbReference type="EMBL" id="KDP35201.1"/>
    </source>
</evidence>
<evidence type="ECO:0000313" key="9">
    <source>
        <dbReference type="Proteomes" id="UP000027138"/>
    </source>
</evidence>
<dbReference type="EMBL" id="KK914490">
    <property type="protein sequence ID" value="KDP35201.1"/>
    <property type="molecule type" value="Genomic_DNA"/>
</dbReference>
<gene>
    <name evidence="8" type="ORF">JCGZ_09360</name>
</gene>
<keyword evidence="5" id="KW-0949">S-adenosyl-L-methionine</keyword>
<keyword evidence="2" id="KW-0690">Ribosome biogenesis</keyword>
<dbReference type="PANTHER" id="PTHR20426">
    <property type="entry name" value="RIBOSOME BIOGENESIS PROTEIN TSR3 HOMOLOG"/>
    <property type="match status" value="1"/>
</dbReference>
<dbReference type="Proteomes" id="UP000027138">
    <property type="component" value="Unassembled WGS sequence"/>
</dbReference>
<feature type="domain" description="16S/18S rRNA aminocarboxypropyltransferase Tsr3 C-terminal" evidence="7">
    <location>
        <begin position="19"/>
        <end position="67"/>
    </location>
</feature>
<evidence type="ECO:0000256" key="1">
    <source>
        <dbReference type="ARBA" id="ARBA00022490"/>
    </source>
</evidence>
<dbReference type="Pfam" id="PF04034">
    <property type="entry name" value="Ribo_biogen_C"/>
    <property type="match status" value="1"/>
</dbReference>
<evidence type="ECO:0000256" key="2">
    <source>
        <dbReference type="ARBA" id="ARBA00022517"/>
    </source>
</evidence>
<evidence type="ECO:0000259" key="7">
    <source>
        <dbReference type="Pfam" id="PF04034"/>
    </source>
</evidence>
<feature type="region of interest" description="Disordered" evidence="6">
    <location>
        <begin position="77"/>
        <end position="119"/>
    </location>
</feature>
<keyword evidence="1" id="KW-0963">Cytoplasm</keyword>
<accession>A0A067KG65</accession>